<dbReference type="InterPro" id="IPR017441">
    <property type="entry name" value="Protein_kinase_ATP_BS"/>
</dbReference>
<evidence type="ECO:0000256" key="1">
    <source>
        <dbReference type="PROSITE-ProRule" id="PRU10141"/>
    </source>
</evidence>
<evidence type="ECO:0000313" key="5">
    <source>
        <dbReference type="EMBL" id="KAG2450850.1"/>
    </source>
</evidence>
<dbReference type="Pfam" id="PF00069">
    <property type="entry name" value="Pkinase"/>
    <property type="match status" value="1"/>
</dbReference>
<dbReference type="InterPro" id="IPR011009">
    <property type="entry name" value="Kinase-like_dom_sf"/>
</dbReference>
<evidence type="ECO:0000259" key="4">
    <source>
        <dbReference type="PROSITE" id="PS50011"/>
    </source>
</evidence>
<dbReference type="InterPro" id="IPR000719">
    <property type="entry name" value="Prot_kinase_dom"/>
</dbReference>
<gene>
    <name evidence="5" type="ORF">HYH02_004684</name>
</gene>
<feature type="region of interest" description="Disordered" evidence="2">
    <location>
        <begin position="148"/>
        <end position="171"/>
    </location>
</feature>
<dbReference type="EMBL" id="JAEHOD010000010">
    <property type="protein sequence ID" value="KAG2450850.1"/>
    <property type="molecule type" value="Genomic_DNA"/>
</dbReference>
<dbReference type="SUPFAM" id="SSF56112">
    <property type="entry name" value="Protein kinase-like (PK-like)"/>
    <property type="match status" value="1"/>
</dbReference>
<feature type="binding site" evidence="1">
    <location>
        <position position="229"/>
    </location>
    <ligand>
        <name>ATP</name>
        <dbReference type="ChEBI" id="CHEBI:30616"/>
    </ligand>
</feature>
<feature type="transmembrane region" description="Helical" evidence="3">
    <location>
        <begin position="12"/>
        <end position="30"/>
    </location>
</feature>
<feature type="region of interest" description="Disordered" evidence="2">
    <location>
        <begin position="91"/>
        <end position="117"/>
    </location>
</feature>
<sequence>MASTPAPSSHKGLLIATGVIAAGVGAYLLWRRPWASSHLEQRDAAAKLRLALLPASCSDADEQTEACVTATEQVPAVETDAASLPAAAAAPASCSSGTSPSSHAGDRSDEPYGSDCSSETATESASCCSTCPASATAASSCDSVWSPVGRGGSTGTQPEPANTTTTVESALPPSTLSHTEALCSWLADYGLGNCTAVRTLGRGGFGCVELVQVQLPAELGGGSMPAVRKQLFPRKDRLPRIFAFYKEIQALDAVADCPHAIQLLGFSKPASEDDTYELLLSYAPGSTLQRRVVEQYYARACALPDAAGQAGPDGFPAFQLVLPERHLQAVAVAVLSVLECMNTAGWAHLDIKNSNLVLCEESAGSPAGSGPTCCVLDYGLAAEFAADGSLQVAAGSDLFLAPEVAAVRDGRAWPFPITAAADLYSLGLVLLDAGLFAGKIELLEEAGQGNVAYPAGTPALYRAFVELLLQQDPAARPSPGQMLKHPWLSGL</sequence>
<keyword evidence="3" id="KW-1133">Transmembrane helix</keyword>
<keyword evidence="1" id="KW-0547">Nucleotide-binding</keyword>
<dbReference type="PROSITE" id="PS50011">
    <property type="entry name" value="PROTEIN_KINASE_DOM"/>
    <property type="match status" value="1"/>
</dbReference>
<name>A0A835WNP6_9CHLO</name>
<organism evidence="5 6">
    <name type="scientific">Chlamydomonas schloesseri</name>
    <dbReference type="NCBI Taxonomy" id="2026947"/>
    <lineage>
        <taxon>Eukaryota</taxon>
        <taxon>Viridiplantae</taxon>
        <taxon>Chlorophyta</taxon>
        <taxon>core chlorophytes</taxon>
        <taxon>Chlorophyceae</taxon>
        <taxon>CS clade</taxon>
        <taxon>Chlamydomonadales</taxon>
        <taxon>Chlamydomonadaceae</taxon>
        <taxon>Chlamydomonas</taxon>
    </lineage>
</organism>
<dbReference type="PROSITE" id="PS00107">
    <property type="entry name" value="PROTEIN_KINASE_ATP"/>
    <property type="match status" value="1"/>
</dbReference>
<keyword evidence="3" id="KW-0472">Membrane</keyword>
<dbReference type="GO" id="GO:0005524">
    <property type="term" value="F:ATP binding"/>
    <property type="evidence" value="ECO:0007669"/>
    <property type="project" value="UniProtKB-UniRule"/>
</dbReference>
<dbReference type="AlphaFoldDB" id="A0A835WNP6"/>
<dbReference type="PANTHER" id="PTHR48011">
    <property type="entry name" value="CCR4-NOT TRANSCRIPTIONAL COMPLEX SUBUNIT CAF120-RELATED"/>
    <property type="match status" value="1"/>
</dbReference>
<feature type="domain" description="Protein kinase" evidence="4">
    <location>
        <begin position="194"/>
        <end position="488"/>
    </location>
</feature>
<accession>A0A835WNP6</accession>
<feature type="compositionally biased region" description="Low complexity" evidence="2">
    <location>
        <begin position="91"/>
        <end position="103"/>
    </location>
</feature>
<reference evidence="5" key="1">
    <citation type="journal article" date="2020" name="bioRxiv">
        <title>Comparative genomics of Chlamydomonas.</title>
        <authorList>
            <person name="Craig R.J."/>
            <person name="Hasan A.R."/>
            <person name="Ness R.W."/>
            <person name="Keightley P.D."/>
        </authorList>
    </citation>
    <scope>NUCLEOTIDE SEQUENCE</scope>
    <source>
        <strain evidence="5">CCAP 11/173</strain>
    </source>
</reference>
<dbReference type="GO" id="GO:0004672">
    <property type="term" value="F:protein kinase activity"/>
    <property type="evidence" value="ECO:0007669"/>
    <property type="project" value="InterPro"/>
</dbReference>
<keyword evidence="1" id="KW-0067">ATP-binding</keyword>
<evidence type="ECO:0000313" key="6">
    <source>
        <dbReference type="Proteomes" id="UP000613740"/>
    </source>
</evidence>
<dbReference type="Gene3D" id="1.10.510.10">
    <property type="entry name" value="Transferase(Phosphotransferase) domain 1"/>
    <property type="match status" value="1"/>
</dbReference>
<dbReference type="InterPro" id="IPR052751">
    <property type="entry name" value="Plant_MAPKKK"/>
</dbReference>
<dbReference type="Proteomes" id="UP000613740">
    <property type="component" value="Unassembled WGS sequence"/>
</dbReference>
<keyword evidence="6" id="KW-1185">Reference proteome</keyword>
<protein>
    <recommendedName>
        <fullName evidence="4">Protein kinase domain-containing protein</fullName>
    </recommendedName>
</protein>
<dbReference type="GO" id="GO:0007165">
    <property type="term" value="P:signal transduction"/>
    <property type="evidence" value="ECO:0007669"/>
    <property type="project" value="TreeGrafter"/>
</dbReference>
<dbReference type="OrthoDB" id="549060at2759"/>
<evidence type="ECO:0000256" key="3">
    <source>
        <dbReference type="SAM" id="Phobius"/>
    </source>
</evidence>
<comment type="caution">
    <text evidence="5">The sequence shown here is derived from an EMBL/GenBank/DDBJ whole genome shotgun (WGS) entry which is preliminary data.</text>
</comment>
<feature type="compositionally biased region" description="Polar residues" evidence="2">
    <location>
        <begin position="155"/>
        <end position="171"/>
    </location>
</feature>
<dbReference type="PANTHER" id="PTHR48011:SF18">
    <property type="entry name" value="MITOGEN-ACTIVATED PROTEIN KINASE KINASE KINASE 19-RELATED"/>
    <property type="match status" value="1"/>
</dbReference>
<dbReference type="SMART" id="SM00220">
    <property type="entry name" value="S_TKc"/>
    <property type="match status" value="1"/>
</dbReference>
<proteinExistence type="predicted"/>
<evidence type="ECO:0000256" key="2">
    <source>
        <dbReference type="SAM" id="MobiDB-lite"/>
    </source>
</evidence>
<keyword evidence="3" id="KW-0812">Transmembrane</keyword>